<dbReference type="OrthoDB" id="337660at2759"/>
<dbReference type="PANTHER" id="PTHR11937">
    <property type="entry name" value="ACTIN"/>
    <property type="match status" value="1"/>
</dbReference>
<gene>
    <name evidence="3" type="primary">Cni-F42C5.9</name>
    <name evidence="3" type="synonym">Cnig_chr_IV.g13777</name>
    <name evidence="3" type="ORF">B9Z55_013777</name>
</gene>
<evidence type="ECO:0000259" key="2">
    <source>
        <dbReference type="SMART" id="SM00233"/>
    </source>
</evidence>
<feature type="domain" description="PH" evidence="2">
    <location>
        <begin position="59"/>
        <end position="161"/>
    </location>
</feature>
<dbReference type="InterPro" id="IPR004000">
    <property type="entry name" value="Actin"/>
</dbReference>
<accession>A0A2G5U379</accession>
<dbReference type="InterPro" id="IPR043129">
    <property type="entry name" value="ATPase_NBD"/>
</dbReference>
<dbReference type="SUPFAM" id="SSF53067">
    <property type="entry name" value="Actin-like ATPase domain"/>
    <property type="match status" value="2"/>
</dbReference>
<organism evidence="3 4">
    <name type="scientific">Caenorhabditis nigoni</name>
    <dbReference type="NCBI Taxonomy" id="1611254"/>
    <lineage>
        <taxon>Eukaryota</taxon>
        <taxon>Metazoa</taxon>
        <taxon>Ecdysozoa</taxon>
        <taxon>Nematoda</taxon>
        <taxon>Chromadorea</taxon>
        <taxon>Rhabditida</taxon>
        <taxon>Rhabditina</taxon>
        <taxon>Rhabditomorpha</taxon>
        <taxon>Rhabditoidea</taxon>
        <taxon>Rhabditidae</taxon>
        <taxon>Peloderinae</taxon>
        <taxon>Caenorhabditis</taxon>
    </lineage>
</organism>
<dbReference type="InterPro" id="IPR001849">
    <property type="entry name" value="PH_domain"/>
</dbReference>
<evidence type="ECO:0000313" key="4">
    <source>
        <dbReference type="Proteomes" id="UP000230233"/>
    </source>
</evidence>
<evidence type="ECO:0000313" key="3">
    <source>
        <dbReference type="EMBL" id="PIC33997.1"/>
    </source>
</evidence>
<comment type="caution">
    <text evidence="3">The sequence shown here is derived from an EMBL/GenBank/DDBJ whole genome shotgun (WGS) entry which is preliminary data.</text>
</comment>
<evidence type="ECO:0000256" key="1">
    <source>
        <dbReference type="RuleBase" id="RU000487"/>
    </source>
</evidence>
<dbReference type="Pfam" id="PF00022">
    <property type="entry name" value="Actin"/>
    <property type="match status" value="1"/>
</dbReference>
<dbReference type="CDD" id="cd10169">
    <property type="entry name" value="ASKHA_NBD_actin-like"/>
    <property type="match status" value="1"/>
</dbReference>
<reference evidence="4" key="1">
    <citation type="submission" date="2017-10" db="EMBL/GenBank/DDBJ databases">
        <title>Rapid genome shrinkage in a self-fertile nematode reveals novel sperm competition proteins.</title>
        <authorList>
            <person name="Yin D."/>
            <person name="Schwarz E.M."/>
            <person name="Thomas C.G."/>
            <person name="Felde R.L."/>
            <person name="Korf I.F."/>
            <person name="Cutter A.D."/>
            <person name="Schartner C.M."/>
            <person name="Ralston E.J."/>
            <person name="Meyer B.J."/>
            <person name="Haag E.S."/>
        </authorList>
    </citation>
    <scope>NUCLEOTIDE SEQUENCE [LARGE SCALE GENOMIC DNA]</scope>
    <source>
        <strain evidence="4">JU1422</strain>
    </source>
</reference>
<proteinExistence type="inferred from homology"/>
<comment type="similarity">
    <text evidence="1">Belongs to the actin family.</text>
</comment>
<dbReference type="SMART" id="SM00233">
    <property type="entry name" value="PH"/>
    <property type="match status" value="1"/>
</dbReference>
<dbReference type="Proteomes" id="UP000230233">
    <property type="component" value="Chromosome IV"/>
</dbReference>
<protein>
    <recommendedName>
        <fullName evidence="2">PH domain-containing protein</fullName>
    </recommendedName>
</protein>
<dbReference type="EMBL" id="PDUG01000004">
    <property type="protein sequence ID" value="PIC33997.1"/>
    <property type="molecule type" value="Genomic_DNA"/>
</dbReference>
<dbReference type="STRING" id="1611254.A0A2G5U379"/>
<sequence length="553" mass="61995">MPDLEINGVVEMENGVGRSDSLKAEEANALREWDPKHLLKALYEISYEPRVETKRNRFITMEGHVEVPADDVTKADGLDNEGWMKQYIRMKEGRLQIFATHYAGEAAAQELILSGADVDANKDERTLTIHGGREHVKYYCRVPSAVFDKWRQSFLSHCASSLIDAYVKPIPRAFQHLTERVLILELGSCSIRAGVLTTEPSLPQSFFPAIAVRTDDGKIFVGEDAYKPEIRHNGDFVRPISATDPSVERYSIDKEVLKAVIEKITKELKVEPWKYKVLLSIPQNIPTVLIGELLQICLEDVKFQGAAITRQPSLILYAYDVTTGVVVDIGERVNIVPVIDGYVVESAICSIPYGSQQMGDSLRSSLSAHNKGLYAFQSPVEKLILRFALEQTTYVPEDYQKEEKSENKEARISLDAFTPVPGMQTRFDIDNSRFLCTEGLFKPKKWGLDTKGLHQLIHEAILQSPIDSRRTLYRNIYLAGGASLMPGLAEKLEHELSTVVPNTIHTQVNISPWRYNAAYLGAQIVASASTFEDSCVTLQQLPKFLAQLQSSSF</sequence>
<dbReference type="Gene3D" id="3.30.420.40">
    <property type="match status" value="2"/>
</dbReference>
<dbReference type="Gene3D" id="3.90.640.10">
    <property type="entry name" value="Actin, Chain A, domain 4"/>
    <property type="match status" value="1"/>
</dbReference>
<keyword evidence="4" id="KW-1185">Reference proteome</keyword>
<dbReference type="AlphaFoldDB" id="A0A2G5U379"/>
<dbReference type="SMART" id="SM00268">
    <property type="entry name" value="ACTIN"/>
    <property type="match status" value="1"/>
</dbReference>
<name>A0A2G5U379_9PELO</name>